<evidence type="ECO:0000256" key="8">
    <source>
        <dbReference type="ARBA" id="ARBA00023075"/>
    </source>
</evidence>
<geneLocation type="mitochondrion" evidence="13"/>
<feature type="transmembrane region" description="Helical" evidence="12">
    <location>
        <begin position="68"/>
        <end position="88"/>
    </location>
</feature>
<evidence type="ECO:0000256" key="7">
    <source>
        <dbReference type="ARBA" id="ARBA00022989"/>
    </source>
</evidence>
<keyword evidence="10" id="KW-0520">NAD</keyword>
<evidence type="ECO:0000256" key="1">
    <source>
        <dbReference type="ARBA" id="ARBA00003257"/>
    </source>
</evidence>
<dbReference type="EC" id="7.1.1.2" evidence="11"/>
<feature type="transmembrane region" description="Helical" evidence="12">
    <location>
        <begin position="168"/>
        <end position="190"/>
    </location>
</feature>
<evidence type="ECO:0000256" key="6">
    <source>
        <dbReference type="ARBA" id="ARBA00022692"/>
    </source>
</evidence>
<comment type="similarity">
    <text evidence="3 10">Belongs to the complex I subunit 1 family.</text>
</comment>
<dbReference type="InterPro" id="IPR001694">
    <property type="entry name" value="NADH_UbQ_OxRdtase_su1/FPO"/>
</dbReference>
<feature type="transmembrane region" description="Helical" evidence="12">
    <location>
        <begin position="100"/>
        <end position="118"/>
    </location>
</feature>
<dbReference type="GO" id="GO:0003954">
    <property type="term" value="F:NADH dehydrogenase activity"/>
    <property type="evidence" value="ECO:0007669"/>
    <property type="project" value="TreeGrafter"/>
</dbReference>
<comment type="function">
    <text evidence="1">Core subunit of the mitochondrial membrane respiratory chain NADH dehydrogenase (Complex I) that is believed to belong to the minimal assembly required for catalysis. Complex I functions in the transfer of electrons from NADH to the respiratory chain. The immediate electron acceptor for the enzyme is believed to be ubiquinone.</text>
</comment>
<evidence type="ECO:0000313" key="13">
    <source>
        <dbReference type="EMBL" id="WYM53000.1"/>
    </source>
</evidence>
<dbReference type="PROSITE" id="PS00667">
    <property type="entry name" value="COMPLEX1_ND1_1"/>
    <property type="match status" value="1"/>
</dbReference>
<gene>
    <name evidence="13" type="primary">ND1</name>
</gene>
<dbReference type="GO" id="GO:0005743">
    <property type="term" value="C:mitochondrial inner membrane"/>
    <property type="evidence" value="ECO:0007669"/>
    <property type="project" value="UniProtKB-SubCell"/>
</dbReference>
<sequence length="298" mass="35688">MLILLILLMIMILISIAFITLMERKVLGLIQNRLGPNKLLIKGLLQPMADGLKLFFKENLKNFSLNKYLFNIFPFINFFLMMLFWMIYNFKLMESMNYSMLFMIIISGLSVYCLFTSGWSSNSKYSLLGSYRSVAQTISYEVSLIFLLFSIFMIMNNYKLITIKEFEYFNMTMNFSLWFLFMMWLIIIVAELNRAPFDFAESESELVSGFNIEYGSSKFAFLFLAEYGNIIFMSYITIYMFNMSLYMFNMLIMLFMLIWIRGTYPRFRYDNLMYLNWKKILPNTLFICMIMFYMMIKI</sequence>
<organism evidence="13">
    <name type="scientific">Typhlodromus pineus</name>
    <dbReference type="NCBI Taxonomy" id="3061201"/>
    <lineage>
        <taxon>Eukaryota</taxon>
        <taxon>Metazoa</taxon>
        <taxon>Ecdysozoa</taxon>
        <taxon>Arthropoda</taxon>
        <taxon>Chelicerata</taxon>
        <taxon>Arachnida</taxon>
        <taxon>Acari</taxon>
        <taxon>Parasitiformes</taxon>
        <taxon>Mesostigmata</taxon>
        <taxon>Gamasina</taxon>
        <taxon>Phytoseioidea</taxon>
        <taxon>Phytoseiidae</taxon>
        <taxon>Typhlodrominae</taxon>
        <taxon>Typhlodromus</taxon>
    </lineage>
</organism>
<feature type="transmembrane region" description="Helical" evidence="12">
    <location>
        <begin position="219"/>
        <end position="236"/>
    </location>
</feature>
<evidence type="ECO:0000256" key="4">
    <source>
        <dbReference type="ARBA" id="ARBA00021009"/>
    </source>
</evidence>
<evidence type="ECO:0000256" key="9">
    <source>
        <dbReference type="ARBA" id="ARBA00023136"/>
    </source>
</evidence>
<feature type="transmembrane region" description="Helical" evidence="12">
    <location>
        <begin position="243"/>
        <end position="260"/>
    </location>
</feature>
<dbReference type="GO" id="GO:0009060">
    <property type="term" value="P:aerobic respiration"/>
    <property type="evidence" value="ECO:0007669"/>
    <property type="project" value="TreeGrafter"/>
</dbReference>
<dbReference type="Pfam" id="PF00146">
    <property type="entry name" value="NADHdh"/>
    <property type="match status" value="1"/>
</dbReference>
<evidence type="ECO:0000256" key="3">
    <source>
        <dbReference type="ARBA" id="ARBA00010535"/>
    </source>
</evidence>
<evidence type="ECO:0000256" key="12">
    <source>
        <dbReference type="SAM" id="Phobius"/>
    </source>
</evidence>
<keyword evidence="9 12" id="KW-0472">Membrane</keyword>
<dbReference type="EMBL" id="PP073954">
    <property type="protein sequence ID" value="WYM53000.1"/>
    <property type="molecule type" value="Genomic_DNA"/>
</dbReference>
<dbReference type="GO" id="GO:0008137">
    <property type="term" value="F:NADH dehydrogenase (ubiquinone) activity"/>
    <property type="evidence" value="ECO:0007669"/>
    <property type="project" value="UniProtKB-EC"/>
</dbReference>
<dbReference type="PROSITE" id="PS00668">
    <property type="entry name" value="COMPLEX1_ND1_2"/>
    <property type="match status" value="1"/>
</dbReference>
<evidence type="ECO:0000256" key="2">
    <source>
        <dbReference type="ARBA" id="ARBA00004225"/>
    </source>
</evidence>
<evidence type="ECO:0000256" key="5">
    <source>
        <dbReference type="ARBA" id="ARBA00022448"/>
    </source>
</evidence>
<keyword evidence="8 11" id="KW-0830">Ubiquinone</keyword>
<keyword evidence="7 12" id="KW-1133">Transmembrane helix</keyword>
<keyword evidence="5" id="KW-0813">Transport</keyword>
<accession>A0AAU6QDU7</accession>
<keyword evidence="6 10" id="KW-0812">Transmembrane</keyword>
<dbReference type="InterPro" id="IPR018086">
    <property type="entry name" value="NADH_UbQ_OxRdtase_su1_CS"/>
</dbReference>
<dbReference type="HAMAP" id="MF_01350">
    <property type="entry name" value="NDH1_NuoH"/>
    <property type="match status" value="1"/>
</dbReference>
<dbReference type="AlphaFoldDB" id="A0AAU6QDU7"/>
<evidence type="ECO:0000256" key="11">
    <source>
        <dbReference type="RuleBase" id="RU000473"/>
    </source>
</evidence>
<protein>
    <recommendedName>
        <fullName evidence="4 11">NADH-ubiquinone oxidoreductase chain 1</fullName>
        <ecNumber evidence="11">7.1.1.2</ecNumber>
    </recommendedName>
</protein>
<dbReference type="PANTHER" id="PTHR11432:SF3">
    <property type="entry name" value="NADH-UBIQUINONE OXIDOREDUCTASE CHAIN 1"/>
    <property type="match status" value="1"/>
</dbReference>
<comment type="subcellular location">
    <subcellularLocation>
        <location evidence="10">Mitochondrion inner membrane</location>
        <topology evidence="10">Multi-pass membrane protein</topology>
    </subcellularLocation>
    <subcellularLocation>
        <location evidence="2">Mitochondrion membrane</location>
        <topology evidence="2">Multi-pass membrane protein</topology>
    </subcellularLocation>
</comment>
<dbReference type="PANTHER" id="PTHR11432">
    <property type="entry name" value="NADH DEHYDROGENASE SUBUNIT 1"/>
    <property type="match status" value="1"/>
</dbReference>
<reference evidence="13" key="1">
    <citation type="submission" date="2024-01" db="EMBL/GenBank/DDBJ databases">
        <authorList>
            <person name="Zhao W."/>
        </authorList>
    </citation>
    <scope>NUCLEOTIDE SEQUENCE</scope>
</reference>
<comment type="catalytic activity">
    <reaction evidence="11">
        <text>a ubiquinone + NADH + 5 H(+)(in) = a ubiquinol + NAD(+) + 4 H(+)(out)</text>
        <dbReference type="Rhea" id="RHEA:29091"/>
        <dbReference type="Rhea" id="RHEA-COMP:9565"/>
        <dbReference type="Rhea" id="RHEA-COMP:9566"/>
        <dbReference type="ChEBI" id="CHEBI:15378"/>
        <dbReference type="ChEBI" id="CHEBI:16389"/>
        <dbReference type="ChEBI" id="CHEBI:17976"/>
        <dbReference type="ChEBI" id="CHEBI:57540"/>
        <dbReference type="ChEBI" id="CHEBI:57945"/>
        <dbReference type="EC" id="7.1.1.2"/>
    </reaction>
</comment>
<keyword evidence="11 13" id="KW-0496">Mitochondrion</keyword>
<proteinExistence type="inferred from homology"/>
<name>A0AAU6QDU7_9ACAR</name>
<feature type="transmembrane region" description="Helical" evidence="12">
    <location>
        <begin position="280"/>
        <end position="296"/>
    </location>
</feature>
<evidence type="ECO:0000256" key="10">
    <source>
        <dbReference type="RuleBase" id="RU000471"/>
    </source>
</evidence>
<feature type="transmembrane region" description="Helical" evidence="12">
    <location>
        <begin position="138"/>
        <end position="156"/>
    </location>
</feature>